<sequence length="156" mass="18253">MDVKVIHIKFGAPGAREIIRRLFIECVCESPALSSLVESISCCFTIKEYASSTRNSFCDLILLFWLRRRKQSSFQAFTNEEFRVDIHKGQYHFFARIETLLFNSQSSCILYLLKFSNSDCEQIFAASHKFMFSMKKKQSKQIHITMSKEKNQKILN</sequence>
<evidence type="ECO:0000313" key="1">
    <source>
        <dbReference type="EMBL" id="KNC25349.1"/>
    </source>
</evidence>
<accession>A0A0L0C1Q8</accession>
<dbReference type="AlphaFoldDB" id="A0A0L0C1Q8"/>
<protein>
    <submittedName>
        <fullName evidence="1">Uncharacterized protein</fullName>
    </submittedName>
</protein>
<proteinExistence type="predicted"/>
<comment type="caution">
    <text evidence="1">The sequence shown here is derived from an EMBL/GenBank/DDBJ whole genome shotgun (WGS) entry which is preliminary data.</text>
</comment>
<dbReference type="EMBL" id="JRES01001120">
    <property type="protein sequence ID" value="KNC25349.1"/>
    <property type="molecule type" value="Genomic_DNA"/>
</dbReference>
<evidence type="ECO:0000313" key="2">
    <source>
        <dbReference type="Proteomes" id="UP000037069"/>
    </source>
</evidence>
<keyword evidence="2" id="KW-1185">Reference proteome</keyword>
<name>A0A0L0C1Q8_LUCCU</name>
<dbReference type="Proteomes" id="UP000037069">
    <property type="component" value="Unassembled WGS sequence"/>
</dbReference>
<reference evidence="1 2" key="1">
    <citation type="journal article" date="2015" name="Nat. Commun.">
        <title>Lucilia cuprina genome unlocks parasitic fly biology to underpin future interventions.</title>
        <authorList>
            <person name="Anstead C.A."/>
            <person name="Korhonen P.K."/>
            <person name="Young N.D."/>
            <person name="Hall R.S."/>
            <person name="Jex A.R."/>
            <person name="Murali S.C."/>
            <person name="Hughes D.S."/>
            <person name="Lee S.F."/>
            <person name="Perry T."/>
            <person name="Stroehlein A.J."/>
            <person name="Ansell B.R."/>
            <person name="Breugelmans B."/>
            <person name="Hofmann A."/>
            <person name="Qu J."/>
            <person name="Dugan S."/>
            <person name="Lee S.L."/>
            <person name="Chao H."/>
            <person name="Dinh H."/>
            <person name="Han Y."/>
            <person name="Doddapaneni H.V."/>
            <person name="Worley K.C."/>
            <person name="Muzny D.M."/>
            <person name="Ioannidis P."/>
            <person name="Waterhouse R.M."/>
            <person name="Zdobnov E.M."/>
            <person name="James P.J."/>
            <person name="Bagnall N.H."/>
            <person name="Kotze A.C."/>
            <person name="Gibbs R.A."/>
            <person name="Richards S."/>
            <person name="Batterham P."/>
            <person name="Gasser R.B."/>
        </authorList>
    </citation>
    <scope>NUCLEOTIDE SEQUENCE [LARGE SCALE GENOMIC DNA]</scope>
    <source>
        <strain evidence="1 2">LS</strain>
        <tissue evidence="1">Full body</tissue>
    </source>
</reference>
<gene>
    <name evidence="1" type="ORF">FF38_00599</name>
</gene>
<organism evidence="1 2">
    <name type="scientific">Lucilia cuprina</name>
    <name type="common">Green bottle fly</name>
    <name type="synonym">Australian sheep blowfly</name>
    <dbReference type="NCBI Taxonomy" id="7375"/>
    <lineage>
        <taxon>Eukaryota</taxon>
        <taxon>Metazoa</taxon>
        <taxon>Ecdysozoa</taxon>
        <taxon>Arthropoda</taxon>
        <taxon>Hexapoda</taxon>
        <taxon>Insecta</taxon>
        <taxon>Pterygota</taxon>
        <taxon>Neoptera</taxon>
        <taxon>Endopterygota</taxon>
        <taxon>Diptera</taxon>
        <taxon>Brachycera</taxon>
        <taxon>Muscomorpha</taxon>
        <taxon>Oestroidea</taxon>
        <taxon>Calliphoridae</taxon>
        <taxon>Luciliinae</taxon>
        <taxon>Lucilia</taxon>
    </lineage>
</organism>